<evidence type="ECO:0000313" key="2">
    <source>
        <dbReference type="EMBL" id="GES86442.1"/>
    </source>
</evidence>
<dbReference type="EMBL" id="BLAL01000160">
    <property type="protein sequence ID" value="GES86442.1"/>
    <property type="molecule type" value="Genomic_DNA"/>
</dbReference>
<feature type="transmembrane region" description="Helical" evidence="1">
    <location>
        <begin position="82"/>
        <end position="101"/>
    </location>
</feature>
<dbReference type="OrthoDB" id="2333053at2759"/>
<evidence type="ECO:0000256" key="1">
    <source>
        <dbReference type="SAM" id="Phobius"/>
    </source>
</evidence>
<keyword evidence="1" id="KW-1133">Transmembrane helix</keyword>
<comment type="caution">
    <text evidence="2">The sequence shown here is derived from an EMBL/GenBank/DDBJ whole genome shotgun (WGS) entry which is preliminary data.</text>
</comment>
<keyword evidence="1" id="KW-0812">Transmembrane</keyword>
<name>A0A8H3LDM7_9GLOM</name>
<dbReference type="AlphaFoldDB" id="A0A8H3LDM7"/>
<feature type="transmembrane region" description="Helical" evidence="1">
    <location>
        <begin position="262"/>
        <end position="283"/>
    </location>
</feature>
<feature type="transmembrane region" description="Helical" evidence="1">
    <location>
        <begin position="188"/>
        <end position="206"/>
    </location>
</feature>
<organism evidence="2 3">
    <name type="scientific">Rhizophagus clarus</name>
    <dbReference type="NCBI Taxonomy" id="94130"/>
    <lineage>
        <taxon>Eukaryota</taxon>
        <taxon>Fungi</taxon>
        <taxon>Fungi incertae sedis</taxon>
        <taxon>Mucoromycota</taxon>
        <taxon>Glomeromycotina</taxon>
        <taxon>Glomeromycetes</taxon>
        <taxon>Glomerales</taxon>
        <taxon>Glomeraceae</taxon>
        <taxon>Rhizophagus</taxon>
    </lineage>
</organism>
<reference evidence="2" key="1">
    <citation type="submission" date="2019-10" db="EMBL/GenBank/DDBJ databases">
        <title>Conservation and host-specific expression of non-tandemly repeated heterogenous ribosome RNA gene in arbuscular mycorrhizal fungi.</title>
        <authorList>
            <person name="Maeda T."/>
            <person name="Kobayashi Y."/>
            <person name="Nakagawa T."/>
            <person name="Ezawa T."/>
            <person name="Yamaguchi K."/>
            <person name="Bino T."/>
            <person name="Nishimoto Y."/>
            <person name="Shigenobu S."/>
            <person name="Kawaguchi M."/>
        </authorList>
    </citation>
    <scope>NUCLEOTIDE SEQUENCE</scope>
    <source>
        <strain evidence="2">HR1</strain>
    </source>
</reference>
<feature type="transmembrane region" description="Helical" evidence="1">
    <location>
        <begin position="53"/>
        <end position="75"/>
    </location>
</feature>
<feature type="transmembrane region" description="Helical" evidence="1">
    <location>
        <begin position="27"/>
        <end position="47"/>
    </location>
</feature>
<protein>
    <submittedName>
        <fullName evidence="2">Uncharacterized protein</fullName>
    </submittedName>
</protein>
<keyword evidence="1" id="KW-0472">Membrane</keyword>
<gene>
    <name evidence="2" type="ORF">RCL2_001349700</name>
</gene>
<sequence length="329" mass="39052">MVTRREDDTLQGVLRIFYRKLQFPEKIFLYAYLIDMIGYTLLFITFLSFTGYFFANFASILLVLFPIISGITMFYSKTILHGISFLVVHSFPIIVGVSLFYAQNNNCSDKTNLCFFGKDTIYYTSAVLLLTFLFAFTIFYCIILYYLWSKKVWPIRHKYPHVKDEEIIRLDSVYQLQFPIFHAKIMTVEFYTVLYMFAIWITSILTKDLSGIKGVRDETRWMMYCLYLGNIFQAIFLYYVTAKYCYESFNTSSLKYCSKYSFLFNVFLGLTIITWIILILSTWNSIRCQRNFGKYNIGFFLKYEPTPDVFKPGRKLQKRETPEPTELDF</sequence>
<feature type="transmembrane region" description="Helical" evidence="1">
    <location>
        <begin position="221"/>
        <end position="241"/>
    </location>
</feature>
<proteinExistence type="predicted"/>
<feature type="transmembrane region" description="Helical" evidence="1">
    <location>
        <begin position="121"/>
        <end position="148"/>
    </location>
</feature>
<dbReference type="Proteomes" id="UP000615446">
    <property type="component" value="Unassembled WGS sequence"/>
</dbReference>
<accession>A0A8H3LDM7</accession>
<evidence type="ECO:0000313" key="3">
    <source>
        <dbReference type="Proteomes" id="UP000615446"/>
    </source>
</evidence>